<evidence type="ECO:0000313" key="5">
    <source>
        <dbReference type="EMBL" id="RCV35492.1"/>
    </source>
</evidence>
<feature type="domain" description="Cyclin-like" evidence="4">
    <location>
        <begin position="168"/>
        <end position="253"/>
    </location>
</feature>
<sequence length="606" mass="67369">MLMDGEPKILEKLSHEHMYSWYFTREELEKFSPSRKDGITESKESELRNLYCSFIRDVGIRLKLPQMTLATAIMFCHRFYLHQSLAKNGWQTVAAVCVFLASKTEDTPCPLDHVVRVAYETMYRRDTAAAQRIRQKDVFEKQKALILIGERLVLTTIRFDFNIQHPYRPLFDAMTNLGINQKEVKQVAWNFVNDWLKTTLCLQYKPQYIAAGSLYLAAKLHNIKLPLHGARVWWHQFDVAPKPLEAVIQQMMEHAAVKKLMPARPSPVKQKEVPCEAKLHVSNSPDSVLNQSSLLISSSSPDIGDPSDHMQVDSCQYLISSHTGDGSVSGPDSSLLNGSAYINVSSKAHDEESLDQASITKHDDEMMSCTNQTSLYAVAATDGSAECMKQDVSHCTVNGKNLNQASGNWHGDSANPLPVVTALGAKADKESTRCVDPSIGSSNRCTDSLNADILRTDQRLADAASVPIDHAPSASPVVVEADPLRAELKKVDVARIKDLLSKRKRKKGIQEQAVCSDDLSEEAWIERELESGIITKQEPAASDGLSDEAWIERELESGIVVGPRNKQAITLDGLSEDDWIERELESGIIVEPAPASKKQKLKTSCC</sequence>
<dbReference type="KEGG" id="sita:101774402"/>
<comment type="similarity">
    <text evidence="2">Belongs to the cyclin family. Cyclin T subfamily.</text>
</comment>
<protein>
    <recommendedName>
        <fullName evidence="4">Cyclin-like domain-containing protein</fullName>
    </recommendedName>
</protein>
<organism evidence="5">
    <name type="scientific">Setaria italica</name>
    <name type="common">Foxtail millet</name>
    <name type="synonym">Panicum italicum</name>
    <dbReference type="NCBI Taxonomy" id="4555"/>
    <lineage>
        <taxon>Eukaryota</taxon>
        <taxon>Viridiplantae</taxon>
        <taxon>Streptophyta</taxon>
        <taxon>Embryophyta</taxon>
        <taxon>Tracheophyta</taxon>
        <taxon>Spermatophyta</taxon>
        <taxon>Magnoliopsida</taxon>
        <taxon>Liliopsida</taxon>
        <taxon>Poales</taxon>
        <taxon>Poaceae</taxon>
        <taxon>PACMAD clade</taxon>
        <taxon>Panicoideae</taxon>
        <taxon>Panicodae</taxon>
        <taxon>Paniceae</taxon>
        <taxon>Cenchrinae</taxon>
        <taxon>Setaria</taxon>
    </lineage>
</organism>
<dbReference type="SMART" id="SM00385">
    <property type="entry name" value="CYCLIN"/>
    <property type="match status" value="2"/>
</dbReference>
<dbReference type="InterPro" id="IPR043198">
    <property type="entry name" value="Cyclin/Ssn8"/>
</dbReference>
<dbReference type="InterPro" id="IPR006671">
    <property type="entry name" value="Cyclin_N"/>
</dbReference>
<proteinExistence type="inferred from homology"/>
<evidence type="ECO:0000259" key="4">
    <source>
        <dbReference type="SMART" id="SM00385"/>
    </source>
</evidence>
<evidence type="ECO:0000256" key="2">
    <source>
        <dbReference type="ARBA" id="ARBA00061204"/>
    </source>
</evidence>
<evidence type="ECO:0000256" key="3">
    <source>
        <dbReference type="RuleBase" id="RU000383"/>
    </source>
</evidence>
<evidence type="ECO:0000256" key="1">
    <source>
        <dbReference type="ARBA" id="ARBA00023127"/>
    </source>
</evidence>
<dbReference type="PANTHER" id="PTHR10026">
    <property type="entry name" value="CYCLIN"/>
    <property type="match status" value="1"/>
</dbReference>
<dbReference type="GO" id="GO:0061575">
    <property type="term" value="F:cyclin-dependent protein serine/threonine kinase activator activity"/>
    <property type="evidence" value="ECO:0000318"/>
    <property type="project" value="GO_Central"/>
</dbReference>
<dbReference type="GeneID" id="101774402"/>
<dbReference type="GO" id="GO:0005634">
    <property type="term" value="C:nucleus"/>
    <property type="evidence" value="ECO:0000318"/>
    <property type="project" value="GO_Central"/>
</dbReference>
<dbReference type="STRING" id="4555.K3Y5Z7"/>
<dbReference type="SUPFAM" id="SSF47954">
    <property type="entry name" value="Cyclin-like"/>
    <property type="match status" value="2"/>
</dbReference>
<dbReference type="HOGENOM" id="CLU_022000_8_2_1"/>
<dbReference type="RefSeq" id="XP_012703203.1">
    <property type="nucleotide sequence ID" value="XM_012847749.3"/>
</dbReference>
<dbReference type="OrthoDB" id="25002at2759"/>
<name>K3Y5Z7_SETIT</name>
<gene>
    <name evidence="6" type="primary">LOC101774402</name>
    <name evidence="5" type="ORF">SETIT_7G243800v2</name>
</gene>
<dbReference type="Gene3D" id="1.10.472.10">
    <property type="entry name" value="Cyclin-like"/>
    <property type="match status" value="2"/>
</dbReference>
<keyword evidence="1 3" id="KW-0195">Cyclin</keyword>
<dbReference type="InterPro" id="IPR036915">
    <property type="entry name" value="Cyclin-like_sf"/>
</dbReference>
<reference evidence="6" key="3">
    <citation type="submission" date="2018-08" db="UniProtKB">
        <authorList>
            <consortium name="EnsemblPlants"/>
        </authorList>
    </citation>
    <scope>IDENTIFICATION</scope>
    <source>
        <strain evidence="6">Yugu1</strain>
    </source>
</reference>
<reference evidence="5 7" key="1">
    <citation type="journal article" date="2012" name="Nat. Biotechnol.">
        <title>Reference genome sequence of the model plant Setaria.</title>
        <authorList>
            <person name="Bennetzen J.L."/>
            <person name="Schmutz J."/>
            <person name="Wang H."/>
            <person name="Percifield R."/>
            <person name="Hawkins J."/>
            <person name="Pontaroli A.C."/>
            <person name="Estep M."/>
            <person name="Feng L."/>
            <person name="Vaughn J.N."/>
            <person name="Grimwood J."/>
            <person name="Jenkins J."/>
            <person name="Barry K."/>
            <person name="Lindquist E."/>
            <person name="Hellsten U."/>
            <person name="Deshpande S."/>
            <person name="Wang X."/>
            <person name="Wu X."/>
            <person name="Mitros T."/>
            <person name="Triplett J."/>
            <person name="Yang X."/>
            <person name="Ye C.Y."/>
            <person name="Mauro-Herrera M."/>
            <person name="Wang L."/>
            <person name="Li P."/>
            <person name="Sharma M."/>
            <person name="Sharma R."/>
            <person name="Ronald P.C."/>
            <person name="Panaud O."/>
            <person name="Kellogg E.A."/>
            <person name="Brutnell T.P."/>
            <person name="Doust A.N."/>
            <person name="Tuskan G.A."/>
            <person name="Rokhsar D."/>
            <person name="Devos K.M."/>
        </authorList>
    </citation>
    <scope>NUCLEOTIDE SEQUENCE [LARGE SCALE GENOMIC DNA]</scope>
    <source>
        <strain evidence="7">cv. Yugu1</strain>
        <strain evidence="5">Yugu1</strain>
    </source>
</reference>
<dbReference type="GO" id="GO:0032786">
    <property type="term" value="P:positive regulation of DNA-templated transcription, elongation"/>
    <property type="evidence" value="ECO:0000318"/>
    <property type="project" value="GO_Central"/>
</dbReference>
<dbReference type="EMBL" id="CM003534">
    <property type="protein sequence ID" value="RCV35492.1"/>
    <property type="molecule type" value="Genomic_DNA"/>
</dbReference>
<keyword evidence="7" id="KW-1185">Reference proteome</keyword>
<dbReference type="EMBL" id="CM003534">
    <property type="protein sequence ID" value="RCV35493.1"/>
    <property type="molecule type" value="Genomic_DNA"/>
</dbReference>
<feature type="domain" description="Cyclin-like" evidence="4">
    <location>
        <begin position="53"/>
        <end position="155"/>
    </location>
</feature>
<accession>K3Y5Z7</accession>
<dbReference type="eggNOG" id="KOG0834">
    <property type="taxonomic scope" value="Eukaryota"/>
</dbReference>
<reference evidence="5" key="2">
    <citation type="submission" date="2015-07" db="EMBL/GenBank/DDBJ databases">
        <authorList>
            <person name="Noorani M."/>
        </authorList>
    </citation>
    <scope>NUCLEOTIDE SEQUENCE</scope>
    <source>
        <strain evidence="5">Yugu1</strain>
    </source>
</reference>
<dbReference type="GO" id="GO:0008024">
    <property type="term" value="C:cyclin/CDK positive transcription elongation factor complex"/>
    <property type="evidence" value="ECO:0000318"/>
    <property type="project" value="GO_Central"/>
</dbReference>
<dbReference type="RefSeq" id="XP_012703204.1">
    <property type="nucleotide sequence ID" value="XM_012847750.3"/>
</dbReference>
<dbReference type="OMA" id="DHLCVER"/>
<dbReference type="AlphaFoldDB" id="K3Y5Z7"/>
<evidence type="ECO:0000313" key="7">
    <source>
        <dbReference type="Proteomes" id="UP000004995"/>
    </source>
</evidence>
<dbReference type="EMBL" id="AGNK02004513">
    <property type="status" value="NOT_ANNOTATED_CDS"/>
    <property type="molecule type" value="Genomic_DNA"/>
</dbReference>
<dbReference type="RefSeq" id="XP_004976869.2">
    <property type="nucleotide sequence ID" value="XM_004976812.3"/>
</dbReference>
<dbReference type="Pfam" id="PF00134">
    <property type="entry name" value="Cyclin_N"/>
    <property type="match status" value="1"/>
</dbReference>
<dbReference type="EnsemblPlants" id="KQK99001">
    <property type="protein sequence ID" value="KQK99001"/>
    <property type="gene ID" value="SETIT_009636mg"/>
</dbReference>
<dbReference type="FunFam" id="1.10.472.10:FF:000079">
    <property type="entry name" value="Putative cyclin-T1 family protein"/>
    <property type="match status" value="1"/>
</dbReference>
<dbReference type="InterPro" id="IPR013763">
    <property type="entry name" value="Cyclin-like_dom"/>
</dbReference>
<dbReference type="GO" id="GO:0045944">
    <property type="term" value="P:positive regulation of transcription by RNA polymerase II"/>
    <property type="evidence" value="ECO:0000318"/>
    <property type="project" value="GO_Central"/>
</dbReference>
<dbReference type="Gramene" id="KQK99001">
    <property type="protein sequence ID" value="KQK99001"/>
    <property type="gene ID" value="SETIT_009636mg"/>
</dbReference>
<dbReference type="Proteomes" id="UP000004995">
    <property type="component" value="Unassembled WGS sequence"/>
</dbReference>
<evidence type="ECO:0000313" key="6">
    <source>
        <dbReference type="EnsemblPlants" id="KQK99001"/>
    </source>
</evidence>
<dbReference type="FunFam" id="1.10.472.10:FF:000081">
    <property type="entry name" value="Cyclin family protein"/>
    <property type="match status" value="1"/>
</dbReference>